<keyword evidence="2 6" id="KW-0812">Transmembrane</keyword>
<name>A0AAV2LJB9_KNICA</name>
<dbReference type="Gene3D" id="1.20.1070.10">
    <property type="entry name" value="Rhodopsin 7-helix transmembrane proteins"/>
    <property type="match status" value="1"/>
</dbReference>
<protein>
    <recommendedName>
        <fullName evidence="7">G-protein coupled receptors family 1 profile domain-containing protein</fullName>
    </recommendedName>
</protein>
<feature type="transmembrane region" description="Helical" evidence="6">
    <location>
        <begin position="7"/>
        <end position="26"/>
    </location>
</feature>
<evidence type="ECO:0000256" key="4">
    <source>
        <dbReference type="ARBA" id="ARBA00023136"/>
    </source>
</evidence>
<dbReference type="InterPro" id="IPR052921">
    <property type="entry name" value="GPCR1_Superfamily_Member"/>
</dbReference>
<dbReference type="Pfam" id="PF13853">
    <property type="entry name" value="7tm_4"/>
    <property type="match status" value="1"/>
</dbReference>
<evidence type="ECO:0000256" key="1">
    <source>
        <dbReference type="ARBA" id="ARBA00004141"/>
    </source>
</evidence>
<evidence type="ECO:0000256" key="5">
    <source>
        <dbReference type="ARBA" id="ARBA00023224"/>
    </source>
</evidence>
<dbReference type="InterPro" id="IPR017452">
    <property type="entry name" value="GPCR_Rhodpsn_7TM"/>
</dbReference>
<keyword evidence="5" id="KW-0807">Transducer</keyword>
<evidence type="ECO:0000313" key="9">
    <source>
        <dbReference type="Proteomes" id="UP001497482"/>
    </source>
</evidence>
<dbReference type="PROSITE" id="PS50262">
    <property type="entry name" value="G_PROTEIN_RECEP_F1_2"/>
    <property type="match status" value="1"/>
</dbReference>
<dbReference type="EMBL" id="OZ035845">
    <property type="protein sequence ID" value="CAL1600367.1"/>
    <property type="molecule type" value="Genomic_DNA"/>
</dbReference>
<dbReference type="GO" id="GO:0016020">
    <property type="term" value="C:membrane"/>
    <property type="evidence" value="ECO:0007669"/>
    <property type="project" value="UniProtKB-SubCell"/>
</dbReference>
<gene>
    <name evidence="8" type="ORF">KC01_LOCUS28463</name>
</gene>
<evidence type="ECO:0000256" key="6">
    <source>
        <dbReference type="SAM" id="Phobius"/>
    </source>
</evidence>
<keyword evidence="3 6" id="KW-1133">Transmembrane helix</keyword>
<sequence length="167" mass="18659">MSVRRALSLWGAAVLYPLIIVTYSVSLTTQLALWGYKLHRIFCANRPIVNHACGETLHTTVPPTGTVFTTVSVPLFTVLYSYVRILVVCKRSNSEVRRKAVQTCVPHLVTFVVYCCSVFVEMAISQFNRGQINPVVAAIISLEYLMVPSINNPLIYGLKLPQFVLQL</sequence>
<feature type="domain" description="G-protein coupled receptors family 1 profile" evidence="7">
    <location>
        <begin position="1"/>
        <end position="156"/>
    </location>
</feature>
<evidence type="ECO:0000313" key="8">
    <source>
        <dbReference type="EMBL" id="CAL1600367.1"/>
    </source>
</evidence>
<dbReference type="SUPFAM" id="SSF81321">
    <property type="entry name" value="Family A G protein-coupled receptor-like"/>
    <property type="match status" value="1"/>
</dbReference>
<keyword evidence="9" id="KW-1185">Reference proteome</keyword>
<dbReference type="Proteomes" id="UP001497482">
    <property type="component" value="Chromosome 23"/>
</dbReference>
<comment type="subcellular location">
    <subcellularLocation>
        <location evidence="1">Membrane</location>
        <topology evidence="1">Multi-pass membrane protein</topology>
    </subcellularLocation>
</comment>
<dbReference type="GO" id="GO:0007186">
    <property type="term" value="P:G protein-coupled receptor signaling pathway"/>
    <property type="evidence" value="ECO:0007669"/>
    <property type="project" value="InterPro"/>
</dbReference>
<feature type="transmembrane region" description="Helical" evidence="6">
    <location>
        <begin position="65"/>
        <end position="83"/>
    </location>
</feature>
<reference evidence="8 9" key="1">
    <citation type="submission" date="2024-04" db="EMBL/GenBank/DDBJ databases">
        <authorList>
            <person name="Waldvogel A.-M."/>
            <person name="Schoenle A."/>
        </authorList>
    </citation>
    <scope>NUCLEOTIDE SEQUENCE [LARGE SCALE GENOMIC DNA]</scope>
</reference>
<organism evidence="8 9">
    <name type="scientific">Knipowitschia caucasica</name>
    <name type="common">Caucasian dwarf goby</name>
    <name type="synonym">Pomatoschistus caucasicus</name>
    <dbReference type="NCBI Taxonomy" id="637954"/>
    <lineage>
        <taxon>Eukaryota</taxon>
        <taxon>Metazoa</taxon>
        <taxon>Chordata</taxon>
        <taxon>Craniata</taxon>
        <taxon>Vertebrata</taxon>
        <taxon>Euteleostomi</taxon>
        <taxon>Actinopterygii</taxon>
        <taxon>Neopterygii</taxon>
        <taxon>Teleostei</taxon>
        <taxon>Neoteleostei</taxon>
        <taxon>Acanthomorphata</taxon>
        <taxon>Gobiaria</taxon>
        <taxon>Gobiiformes</taxon>
        <taxon>Gobioidei</taxon>
        <taxon>Gobiidae</taxon>
        <taxon>Gobiinae</taxon>
        <taxon>Knipowitschia</taxon>
    </lineage>
</organism>
<accession>A0AAV2LJB9</accession>
<evidence type="ECO:0000259" key="7">
    <source>
        <dbReference type="PROSITE" id="PS50262"/>
    </source>
</evidence>
<dbReference type="AlphaFoldDB" id="A0AAV2LJB9"/>
<dbReference type="InterPro" id="IPR000725">
    <property type="entry name" value="Olfact_rcpt"/>
</dbReference>
<keyword evidence="4 6" id="KW-0472">Membrane</keyword>
<proteinExistence type="predicted"/>
<dbReference type="PANTHER" id="PTHR26451">
    <property type="entry name" value="G_PROTEIN_RECEP_F1_2 DOMAIN-CONTAINING PROTEIN"/>
    <property type="match status" value="1"/>
</dbReference>
<evidence type="ECO:0000256" key="3">
    <source>
        <dbReference type="ARBA" id="ARBA00022989"/>
    </source>
</evidence>
<dbReference type="GO" id="GO:0005549">
    <property type="term" value="F:odorant binding"/>
    <property type="evidence" value="ECO:0007669"/>
    <property type="project" value="TreeGrafter"/>
</dbReference>
<dbReference type="GO" id="GO:0004984">
    <property type="term" value="F:olfactory receptor activity"/>
    <property type="evidence" value="ECO:0007669"/>
    <property type="project" value="InterPro"/>
</dbReference>
<evidence type="ECO:0000256" key="2">
    <source>
        <dbReference type="ARBA" id="ARBA00022692"/>
    </source>
</evidence>
<dbReference type="PANTHER" id="PTHR26451:SF847">
    <property type="entry name" value="ODORANT RECEPTOR-RELATED"/>
    <property type="match status" value="1"/>
</dbReference>